<protein>
    <submittedName>
        <fullName evidence="3">Class I SAM-dependent methyltransferase</fullName>
    </submittedName>
</protein>
<dbReference type="RefSeq" id="WP_196197161.1">
    <property type="nucleotide sequence ID" value="NZ_JADPRT010000014.1"/>
</dbReference>
<comment type="caution">
    <text evidence="3">The sequence shown here is derived from an EMBL/GenBank/DDBJ whole genome shotgun (WGS) entry which is preliminary data.</text>
</comment>
<dbReference type="GO" id="GO:0032259">
    <property type="term" value="P:methylation"/>
    <property type="evidence" value="ECO:0007669"/>
    <property type="project" value="UniProtKB-KW"/>
</dbReference>
<proteinExistence type="predicted"/>
<keyword evidence="3" id="KW-0808">Transferase</keyword>
<gene>
    <name evidence="3" type="ORF">I2501_28585</name>
</gene>
<dbReference type="Pfam" id="PF08241">
    <property type="entry name" value="Methyltransf_11"/>
    <property type="match status" value="1"/>
</dbReference>
<sequence>MSETTMPNDSLPPRLDRPHYGVDAPSFPAVIAALGTASLLAAGRWRKGRAATAATGALLLASTGVYLHTTLRGKLRVWERELDRVGLKGHEQLLDLGCGRGAVLIAAARRLPEGRAVGTDLWLGKDQSGNTPDATRANALAAGVLDRIEVHTADITALPFADGSFDVVTSALVIHNIPADDDRFRALDEALRVLCPGGRLLIADFAPMAHRYARHLARTHRGTATLRPLGPAYWYGGPWLSITLLELVKET</sequence>
<keyword evidence="1" id="KW-0812">Transmembrane</keyword>
<name>A0A931FFU8_9ACTN</name>
<feature type="domain" description="Methyltransferase type 11" evidence="2">
    <location>
        <begin position="94"/>
        <end position="202"/>
    </location>
</feature>
<dbReference type="InterPro" id="IPR013216">
    <property type="entry name" value="Methyltransf_11"/>
</dbReference>
<dbReference type="AlphaFoldDB" id="A0A931FFU8"/>
<dbReference type="EMBL" id="JADPRT010000014">
    <property type="protein sequence ID" value="MBF9071988.1"/>
    <property type="molecule type" value="Genomic_DNA"/>
</dbReference>
<dbReference type="Proteomes" id="UP000657385">
    <property type="component" value="Unassembled WGS sequence"/>
</dbReference>
<dbReference type="PANTHER" id="PTHR45277">
    <property type="entry name" value="EXPRESSED PROTEIN"/>
    <property type="match status" value="1"/>
</dbReference>
<dbReference type="PANTHER" id="PTHR45277:SF1">
    <property type="entry name" value="EXPRESSED PROTEIN"/>
    <property type="match status" value="1"/>
</dbReference>
<keyword evidence="1" id="KW-1133">Transmembrane helix</keyword>
<keyword evidence="3" id="KW-0489">Methyltransferase</keyword>
<evidence type="ECO:0000313" key="3">
    <source>
        <dbReference type="EMBL" id="MBF9071988.1"/>
    </source>
</evidence>
<dbReference type="InterPro" id="IPR029063">
    <property type="entry name" value="SAM-dependent_MTases_sf"/>
</dbReference>
<keyword evidence="4" id="KW-1185">Reference proteome</keyword>
<dbReference type="CDD" id="cd02440">
    <property type="entry name" value="AdoMet_MTases"/>
    <property type="match status" value="1"/>
</dbReference>
<dbReference type="SUPFAM" id="SSF53335">
    <property type="entry name" value="S-adenosyl-L-methionine-dependent methyltransferases"/>
    <property type="match status" value="1"/>
</dbReference>
<organism evidence="3 4">
    <name type="scientific">Streptacidiphilus fuscans</name>
    <dbReference type="NCBI Taxonomy" id="2789292"/>
    <lineage>
        <taxon>Bacteria</taxon>
        <taxon>Bacillati</taxon>
        <taxon>Actinomycetota</taxon>
        <taxon>Actinomycetes</taxon>
        <taxon>Kitasatosporales</taxon>
        <taxon>Streptomycetaceae</taxon>
        <taxon>Streptacidiphilus</taxon>
    </lineage>
</organism>
<feature type="transmembrane region" description="Helical" evidence="1">
    <location>
        <begin position="50"/>
        <end position="67"/>
    </location>
</feature>
<evidence type="ECO:0000256" key="1">
    <source>
        <dbReference type="SAM" id="Phobius"/>
    </source>
</evidence>
<reference evidence="3" key="1">
    <citation type="submission" date="2020-11" db="EMBL/GenBank/DDBJ databases">
        <title>Isolation and identification of active actinomycetes.</title>
        <authorList>
            <person name="Yu B."/>
        </authorList>
    </citation>
    <scope>NUCLEOTIDE SEQUENCE</scope>
    <source>
        <strain evidence="3">NEAU-YB345</strain>
    </source>
</reference>
<feature type="transmembrane region" description="Helical" evidence="1">
    <location>
        <begin position="20"/>
        <end position="43"/>
    </location>
</feature>
<evidence type="ECO:0000313" key="4">
    <source>
        <dbReference type="Proteomes" id="UP000657385"/>
    </source>
</evidence>
<dbReference type="Gene3D" id="3.40.50.150">
    <property type="entry name" value="Vaccinia Virus protein VP39"/>
    <property type="match status" value="1"/>
</dbReference>
<dbReference type="GO" id="GO:0008757">
    <property type="term" value="F:S-adenosylmethionine-dependent methyltransferase activity"/>
    <property type="evidence" value="ECO:0007669"/>
    <property type="project" value="InterPro"/>
</dbReference>
<evidence type="ECO:0000259" key="2">
    <source>
        <dbReference type="Pfam" id="PF08241"/>
    </source>
</evidence>
<accession>A0A931FFU8</accession>
<keyword evidence="1" id="KW-0472">Membrane</keyword>